<keyword evidence="3" id="KW-1185">Reference proteome</keyword>
<protein>
    <recommendedName>
        <fullName evidence="1">N-acetyltransferase domain-containing protein</fullName>
    </recommendedName>
</protein>
<evidence type="ECO:0000313" key="2">
    <source>
        <dbReference type="EMBL" id="ODA30291.1"/>
    </source>
</evidence>
<dbReference type="Proteomes" id="UP000094936">
    <property type="component" value="Unassembled WGS sequence"/>
</dbReference>
<dbReference type="GO" id="GO:1990189">
    <property type="term" value="F:protein N-terminal-serine acetyltransferase activity"/>
    <property type="evidence" value="ECO:0007669"/>
    <property type="project" value="TreeGrafter"/>
</dbReference>
<dbReference type="EMBL" id="LYBM01000054">
    <property type="protein sequence ID" value="ODA30291.1"/>
    <property type="molecule type" value="Genomic_DNA"/>
</dbReference>
<dbReference type="Gene3D" id="3.40.630.30">
    <property type="match status" value="1"/>
</dbReference>
<feature type="domain" description="N-acetyltransferase" evidence="1">
    <location>
        <begin position="23"/>
        <end position="160"/>
    </location>
</feature>
<name>A0A1C3EAL0_9GAMM</name>
<gene>
    <name evidence="2" type="ORF">A8L45_20390</name>
</gene>
<dbReference type="InterPro" id="IPR016181">
    <property type="entry name" value="Acyl_CoA_acyltransferase"/>
</dbReference>
<dbReference type="SUPFAM" id="SSF55729">
    <property type="entry name" value="Acyl-CoA N-acyltransferases (Nat)"/>
    <property type="match status" value="1"/>
</dbReference>
<dbReference type="InterPro" id="IPR051908">
    <property type="entry name" value="Ribosomal_N-acetyltransferase"/>
</dbReference>
<dbReference type="InterPro" id="IPR000182">
    <property type="entry name" value="GNAT_dom"/>
</dbReference>
<dbReference type="STRING" id="1080227.A8L45_20390"/>
<evidence type="ECO:0000313" key="3">
    <source>
        <dbReference type="Proteomes" id="UP000094936"/>
    </source>
</evidence>
<dbReference type="PANTHER" id="PTHR43441">
    <property type="entry name" value="RIBOSOMAL-PROTEIN-SERINE ACETYLTRANSFERASE"/>
    <property type="match status" value="1"/>
</dbReference>
<reference evidence="2 3" key="1">
    <citation type="submission" date="2016-05" db="EMBL/GenBank/DDBJ databases">
        <title>Genomic Taxonomy of the Vibrionaceae.</title>
        <authorList>
            <person name="Gomez-Gil B."/>
            <person name="Enciso-Ibarra J."/>
        </authorList>
    </citation>
    <scope>NUCLEOTIDE SEQUENCE [LARGE SCALE GENOMIC DNA]</scope>
    <source>
        <strain evidence="2 3">CAIM 1920</strain>
    </source>
</reference>
<proteinExistence type="predicted"/>
<dbReference type="PANTHER" id="PTHR43441:SF2">
    <property type="entry name" value="FAMILY ACETYLTRANSFERASE, PUTATIVE (AFU_ORTHOLOGUE AFUA_7G00850)-RELATED"/>
    <property type="match status" value="1"/>
</dbReference>
<comment type="caution">
    <text evidence="2">The sequence shown here is derived from an EMBL/GenBank/DDBJ whole genome shotgun (WGS) entry which is preliminary data.</text>
</comment>
<evidence type="ECO:0000259" key="1">
    <source>
        <dbReference type="Pfam" id="PF13302"/>
    </source>
</evidence>
<dbReference type="AlphaFoldDB" id="A0A1C3EAL0"/>
<dbReference type="RefSeq" id="WP_068905203.1">
    <property type="nucleotide sequence ID" value="NZ_JBHUIF010000012.1"/>
</dbReference>
<sequence length="185" mass="20772">MPALFFGHGAVPPLNELVVSSNRLTLQPIHERFANDILTEFTAEITRYMLPKPVEDLDQVMDFIDGAKKAMCDGIDLVYAVCHKGSREFLGVCTFNGQKSATSPELGLWIKKSAHGNRYGREAMEILFHWAQNNIRFDYAIYPVSKVNIPSRQVAEALGGEVNDERVITSMSGCQLDEVIYHIPR</sequence>
<dbReference type="Pfam" id="PF13302">
    <property type="entry name" value="Acetyltransf_3"/>
    <property type="match status" value="1"/>
</dbReference>
<accession>A0A1C3EAL0</accession>
<organism evidence="2 3">
    <name type="scientific">Veronia pacifica</name>
    <dbReference type="NCBI Taxonomy" id="1080227"/>
    <lineage>
        <taxon>Bacteria</taxon>
        <taxon>Pseudomonadati</taxon>
        <taxon>Pseudomonadota</taxon>
        <taxon>Gammaproteobacteria</taxon>
        <taxon>Vibrionales</taxon>
        <taxon>Vibrionaceae</taxon>
        <taxon>Veronia</taxon>
    </lineage>
</organism>
<dbReference type="GO" id="GO:0005737">
    <property type="term" value="C:cytoplasm"/>
    <property type="evidence" value="ECO:0007669"/>
    <property type="project" value="TreeGrafter"/>
</dbReference>
<dbReference type="GO" id="GO:0008999">
    <property type="term" value="F:protein-N-terminal-alanine acetyltransferase activity"/>
    <property type="evidence" value="ECO:0007669"/>
    <property type="project" value="TreeGrafter"/>
</dbReference>